<comment type="caution">
    <text evidence="6">The sequence shown here is derived from an EMBL/GenBank/DDBJ whole genome shotgun (WGS) entry which is preliminary data.</text>
</comment>
<name>A0A367GT76_9SPHI</name>
<feature type="domain" description="NlpC/P60" evidence="5">
    <location>
        <begin position="129"/>
        <end position="257"/>
    </location>
</feature>
<organism evidence="6 7">
    <name type="scientific">Mucilaginibacter hurinus</name>
    <dbReference type="NCBI Taxonomy" id="2201324"/>
    <lineage>
        <taxon>Bacteria</taxon>
        <taxon>Pseudomonadati</taxon>
        <taxon>Bacteroidota</taxon>
        <taxon>Sphingobacteriia</taxon>
        <taxon>Sphingobacteriales</taxon>
        <taxon>Sphingobacteriaceae</taxon>
        <taxon>Mucilaginibacter</taxon>
    </lineage>
</organism>
<keyword evidence="7" id="KW-1185">Reference proteome</keyword>
<proteinExistence type="inferred from homology"/>
<dbReference type="Proteomes" id="UP000253209">
    <property type="component" value="Unassembled WGS sequence"/>
</dbReference>
<gene>
    <name evidence="6" type="ORF">DJ568_05285</name>
</gene>
<comment type="similarity">
    <text evidence="1">Belongs to the peptidase C40 family.</text>
</comment>
<reference evidence="6 7" key="1">
    <citation type="submission" date="2018-05" db="EMBL/GenBank/DDBJ databases">
        <title>Mucilaginibacter hurinus sp. nov., isolated from briquette warehouse soil.</title>
        <authorList>
            <person name="Choi L."/>
        </authorList>
    </citation>
    <scope>NUCLEOTIDE SEQUENCE [LARGE SCALE GENOMIC DNA]</scope>
    <source>
        <strain evidence="6 7">ZR32</strain>
    </source>
</reference>
<dbReference type="InterPro" id="IPR041382">
    <property type="entry name" value="SH3_16"/>
</dbReference>
<keyword evidence="4" id="KW-0788">Thiol protease</keyword>
<dbReference type="Gene3D" id="3.90.1720.10">
    <property type="entry name" value="endopeptidase domain like (from Nostoc punctiforme)"/>
    <property type="match status" value="1"/>
</dbReference>
<dbReference type="Gene3D" id="2.30.30.40">
    <property type="entry name" value="SH3 Domains"/>
    <property type="match status" value="1"/>
</dbReference>
<accession>A0A367GT76</accession>
<dbReference type="OrthoDB" id="9813368at2"/>
<protein>
    <submittedName>
        <fullName evidence="6">Hydrolase Nlp/P60</fullName>
    </submittedName>
</protein>
<evidence type="ECO:0000313" key="6">
    <source>
        <dbReference type="EMBL" id="RCH56275.1"/>
    </source>
</evidence>
<evidence type="ECO:0000259" key="5">
    <source>
        <dbReference type="PROSITE" id="PS51935"/>
    </source>
</evidence>
<dbReference type="PROSITE" id="PS51935">
    <property type="entry name" value="NLPC_P60"/>
    <property type="match status" value="1"/>
</dbReference>
<evidence type="ECO:0000256" key="1">
    <source>
        <dbReference type="ARBA" id="ARBA00007074"/>
    </source>
</evidence>
<dbReference type="InterPro" id="IPR051202">
    <property type="entry name" value="Peptidase_C40"/>
</dbReference>
<dbReference type="Pfam" id="PF18348">
    <property type="entry name" value="SH3_16"/>
    <property type="match status" value="1"/>
</dbReference>
<dbReference type="InterPro" id="IPR038765">
    <property type="entry name" value="Papain-like_cys_pep_sf"/>
</dbReference>
<evidence type="ECO:0000256" key="4">
    <source>
        <dbReference type="ARBA" id="ARBA00022807"/>
    </source>
</evidence>
<dbReference type="AlphaFoldDB" id="A0A367GT76"/>
<sequence length="257" mass="29707">MLMEYGICNLAIAPLRAEPTERAEQTSQVLFGEAFEILEWQEHWVKIITAYDNYTGWIGRLLFELTDKQTFDDIKFNIPAITNSPVTWAFKKSDMSLLYLPFGSSLPYLQHTECRINNEAYLVPEIDDDEERDSITETAMQFMHVPYLWGGRTHFGIDCSGLSQAVFKWHGIKIDRDASQQARQGQLIEKLSAAQEGDLAFFENKEGRITHVGIMLDNENILHASGKVKIDRIDEEGIYSEELKRYTHKFNCVRRFI</sequence>
<evidence type="ECO:0000256" key="3">
    <source>
        <dbReference type="ARBA" id="ARBA00022801"/>
    </source>
</evidence>
<dbReference type="GO" id="GO:0006508">
    <property type="term" value="P:proteolysis"/>
    <property type="evidence" value="ECO:0007669"/>
    <property type="project" value="UniProtKB-KW"/>
</dbReference>
<dbReference type="EMBL" id="QGDC01000002">
    <property type="protein sequence ID" value="RCH56275.1"/>
    <property type="molecule type" value="Genomic_DNA"/>
</dbReference>
<dbReference type="PANTHER" id="PTHR47053">
    <property type="entry name" value="MUREIN DD-ENDOPEPTIDASE MEPH-RELATED"/>
    <property type="match status" value="1"/>
</dbReference>
<dbReference type="InterPro" id="IPR000064">
    <property type="entry name" value="NLP_P60_dom"/>
</dbReference>
<dbReference type="Pfam" id="PF00877">
    <property type="entry name" value="NLPC_P60"/>
    <property type="match status" value="1"/>
</dbReference>
<evidence type="ECO:0000313" key="7">
    <source>
        <dbReference type="Proteomes" id="UP000253209"/>
    </source>
</evidence>
<evidence type="ECO:0000256" key="2">
    <source>
        <dbReference type="ARBA" id="ARBA00022670"/>
    </source>
</evidence>
<dbReference type="GO" id="GO:0008234">
    <property type="term" value="F:cysteine-type peptidase activity"/>
    <property type="evidence" value="ECO:0007669"/>
    <property type="project" value="UniProtKB-KW"/>
</dbReference>
<keyword evidence="3 6" id="KW-0378">Hydrolase</keyword>
<keyword evidence="2" id="KW-0645">Protease</keyword>
<dbReference type="PANTHER" id="PTHR47053:SF1">
    <property type="entry name" value="MUREIN DD-ENDOPEPTIDASE MEPH-RELATED"/>
    <property type="match status" value="1"/>
</dbReference>
<dbReference type="SUPFAM" id="SSF54001">
    <property type="entry name" value="Cysteine proteinases"/>
    <property type="match status" value="1"/>
</dbReference>